<evidence type="ECO:0000259" key="5">
    <source>
        <dbReference type="Pfam" id="PF01979"/>
    </source>
</evidence>
<dbReference type="UniPathway" id="UPA00603">
    <property type="reaction ID" value="UER00660"/>
</dbReference>
<evidence type="ECO:0000256" key="1">
    <source>
        <dbReference type="ARBA" id="ARBA00001947"/>
    </source>
</evidence>
<dbReference type="GO" id="GO:0008892">
    <property type="term" value="F:guanine deaminase activity"/>
    <property type="evidence" value="ECO:0007669"/>
    <property type="project" value="TreeGrafter"/>
</dbReference>
<dbReference type="Gene3D" id="3.20.20.140">
    <property type="entry name" value="Metal-dependent hydrolases"/>
    <property type="match status" value="1"/>
</dbReference>
<evidence type="ECO:0000256" key="3">
    <source>
        <dbReference type="ARBA" id="ARBA00022801"/>
    </source>
</evidence>
<dbReference type="SUPFAM" id="SSF51556">
    <property type="entry name" value="Metallo-dependent hydrolases"/>
    <property type="match status" value="1"/>
</dbReference>
<sequence>MPGMVDTHIHASQYSYAGTGLDLTLLQWLNTYTFPVESRFKDLDFARKVYTQVVKRTLGNGTTTACYFATIHTDASLLLSEITNDFGQRALVGKVCMDRNNSVKHYKETNQESQEETCRFIVELLKKKYPLVKPVVTPRFALSCTGALLGQLGEIAKNNNLHIQSHISENTEEVKLVMELFPEAKSYTDVYYKYNLLTNKTVMAHGCYLSDEELVSGSVSQVCSVFAADVAGGYSASMLDAVRRALDSSKILSIQDPEYDTLTFEEVFRLATLGGSQALSLDDQTGNFEVGKDFDALRVNIAVPGGPIDLIQRDGPLVGGLSAIYYSSLLLPGDDRNIVEVFVAGRKVVPFTEPSQKVL</sequence>
<dbReference type="InterPro" id="IPR006680">
    <property type="entry name" value="Amidohydro-rel"/>
</dbReference>
<keyword evidence="2" id="KW-0479">Metal-binding</keyword>
<dbReference type="InterPro" id="IPR011059">
    <property type="entry name" value="Metal-dep_hydrolase_composite"/>
</dbReference>
<dbReference type="PANTHER" id="PTHR11271">
    <property type="entry name" value="GUANINE DEAMINASE"/>
    <property type="match status" value="1"/>
</dbReference>
<dbReference type="Gene3D" id="2.30.40.10">
    <property type="entry name" value="Urease, subunit C, domain 1"/>
    <property type="match status" value="1"/>
</dbReference>
<accession>A0A3Q3VY72</accession>
<reference evidence="6" key="2">
    <citation type="submission" date="2025-09" db="UniProtKB">
        <authorList>
            <consortium name="Ensembl"/>
        </authorList>
    </citation>
    <scope>IDENTIFICATION</scope>
</reference>
<dbReference type="Pfam" id="PF01979">
    <property type="entry name" value="Amidohydro_1"/>
    <property type="match status" value="1"/>
</dbReference>
<dbReference type="GO" id="GO:0005829">
    <property type="term" value="C:cytosol"/>
    <property type="evidence" value="ECO:0007669"/>
    <property type="project" value="TreeGrafter"/>
</dbReference>
<evidence type="ECO:0000313" key="6">
    <source>
        <dbReference type="Ensembl" id="ENSMMOP00000004002.1"/>
    </source>
</evidence>
<reference evidence="6" key="1">
    <citation type="submission" date="2025-08" db="UniProtKB">
        <authorList>
            <consortium name="Ensembl"/>
        </authorList>
    </citation>
    <scope>IDENTIFICATION</scope>
</reference>
<dbReference type="InterPro" id="IPR032466">
    <property type="entry name" value="Metal_Hydrolase"/>
</dbReference>
<name>A0A3Q3VY72_MOLML</name>
<keyword evidence="3" id="KW-0378">Hydrolase</keyword>
<keyword evidence="4" id="KW-0862">Zinc</keyword>
<evidence type="ECO:0000256" key="2">
    <source>
        <dbReference type="ARBA" id="ARBA00022723"/>
    </source>
</evidence>
<comment type="cofactor">
    <cofactor evidence="1">
        <name>Zn(2+)</name>
        <dbReference type="ChEBI" id="CHEBI:29105"/>
    </cofactor>
</comment>
<dbReference type="Ensembl" id="ENSMMOT00000004074.1">
    <property type="protein sequence ID" value="ENSMMOP00000004002.1"/>
    <property type="gene ID" value="ENSMMOG00000003199.1"/>
</dbReference>
<dbReference type="AlphaFoldDB" id="A0A3Q3VY72"/>
<proteinExistence type="predicted"/>
<dbReference type="STRING" id="94237.ENSMMOP00000004002"/>
<organism evidence="6 7">
    <name type="scientific">Mola mola</name>
    <name type="common">Ocean sunfish</name>
    <name type="synonym">Tetraodon mola</name>
    <dbReference type="NCBI Taxonomy" id="94237"/>
    <lineage>
        <taxon>Eukaryota</taxon>
        <taxon>Metazoa</taxon>
        <taxon>Chordata</taxon>
        <taxon>Craniata</taxon>
        <taxon>Vertebrata</taxon>
        <taxon>Euteleostomi</taxon>
        <taxon>Actinopterygii</taxon>
        <taxon>Neopterygii</taxon>
        <taxon>Teleostei</taxon>
        <taxon>Neoteleostei</taxon>
        <taxon>Acanthomorphata</taxon>
        <taxon>Eupercaria</taxon>
        <taxon>Tetraodontiformes</taxon>
        <taxon>Molidae</taxon>
        <taxon>Mola</taxon>
    </lineage>
</organism>
<dbReference type="GO" id="GO:0008270">
    <property type="term" value="F:zinc ion binding"/>
    <property type="evidence" value="ECO:0007669"/>
    <property type="project" value="TreeGrafter"/>
</dbReference>
<dbReference type="Proteomes" id="UP000261620">
    <property type="component" value="Unplaced"/>
</dbReference>
<evidence type="ECO:0000313" key="7">
    <source>
        <dbReference type="Proteomes" id="UP000261620"/>
    </source>
</evidence>
<dbReference type="GO" id="GO:0006147">
    <property type="term" value="P:guanine catabolic process"/>
    <property type="evidence" value="ECO:0007669"/>
    <property type="project" value="UniProtKB-UniPathway"/>
</dbReference>
<evidence type="ECO:0000256" key="4">
    <source>
        <dbReference type="ARBA" id="ARBA00022833"/>
    </source>
</evidence>
<protein>
    <recommendedName>
        <fullName evidence="5">Amidohydrolase-related domain-containing protein</fullName>
    </recommendedName>
</protein>
<dbReference type="InterPro" id="IPR051607">
    <property type="entry name" value="Metallo-dep_hydrolases"/>
</dbReference>
<dbReference type="PANTHER" id="PTHR11271:SF6">
    <property type="entry name" value="GUANINE DEAMINASE"/>
    <property type="match status" value="1"/>
</dbReference>
<feature type="domain" description="Amidohydrolase-related" evidence="5">
    <location>
        <begin position="1"/>
        <end position="347"/>
    </location>
</feature>
<keyword evidence="7" id="KW-1185">Reference proteome</keyword>
<dbReference type="OMA" id="CVHMNDS"/>